<evidence type="ECO:0000256" key="8">
    <source>
        <dbReference type="RuleBase" id="RU361157"/>
    </source>
</evidence>
<feature type="transmembrane region" description="Helical" evidence="8">
    <location>
        <begin position="37"/>
        <end position="59"/>
    </location>
</feature>
<evidence type="ECO:0000256" key="2">
    <source>
        <dbReference type="ARBA" id="ARBA00007783"/>
    </source>
</evidence>
<dbReference type="PANTHER" id="PTHR30413">
    <property type="entry name" value="INNER MEMBRANE TRANSPORT PERMEASE"/>
    <property type="match status" value="1"/>
</dbReference>
<feature type="transmembrane region" description="Helical" evidence="8">
    <location>
        <begin position="112"/>
        <end position="138"/>
    </location>
</feature>
<feature type="transmembrane region" description="Helical" evidence="8">
    <location>
        <begin position="241"/>
        <end position="259"/>
    </location>
</feature>
<dbReference type="GO" id="GO:0005886">
    <property type="term" value="C:plasma membrane"/>
    <property type="evidence" value="ECO:0007669"/>
    <property type="project" value="UniProtKB-SubCell"/>
</dbReference>
<keyword evidence="4 8" id="KW-1003">Cell membrane</keyword>
<dbReference type="PROSITE" id="PS51012">
    <property type="entry name" value="ABC_TM2"/>
    <property type="match status" value="1"/>
</dbReference>
<evidence type="ECO:0000256" key="1">
    <source>
        <dbReference type="ARBA" id="ARBA00004651"/>
    </source>
</evidence>
<evidence type="ECO:0000256" key="6">
    <source>
        <dbReference type="ARBA" id="ARBA00022989"/>
    </source>
</evidence>
<dbReference type="InterPro" id="IPR047817">
    <property type="entry name" value="ABC2_TM_bact-type"/>
</dbReference>
<accession>A0A2G5NNS0</accession>
<evidence type="ECO:0000256" key="5">
    <source>
        <dbReference type="ARBA" id="ARBA00022692"/>
    </source>
</evidence>
<evidence type="ECO:0000313" key="9">
    <source>
        <dbReference type="EMBL" id="RAI83079.1"/>
    </source>
</evidence>
<dbReference type="EMBL" id="MJBI02000001">
    <property type="protein sequence ID" value="RAI83079.1"/>
    <property type="molecule type" value="Genomic_DNA"/>
</dbReference>
<proteinExistence type="inferred from homology"/>
<keyword evidence="3 8" id="KW-0813">Transport</keyword>
<dbReference type="OrthoDB" id="9794365at2"/>
<keyword evidence="10" id="KW-1185">Reference proteome</keyword>
<feature type="transmembrane region" description="Helical" evidence="8">
    <location>
        <begin position="71"/>
        <end position="91"/>
    </location>
</feature>
<dbReference type="GO" id="GO:0140359">
    <property type="term" value="F:ABC-type transporter activity"/>
    <property type="evidence" value="ECO:0007669"/>
    <property type="project" value="InterPro"/>
</dbReference>
<evidence type="ECO:0000256" key="3">
    <source>
        <dbReference type="ARBA" id="ARBA00022448"/>
    </source>
</evidence>
<feature type="transmembrane region" description="Helical" evidence="8">
    <location>
        <begin position="181"/>
        <end position="199"/>
    </location>
</feature>
<keyword evidence="7 8" id="KW-0472">Membrane</keyword>
<dbReference type="AlphaFoldDB" id="A0A2G5NNS0"/>
<protein>
    <recommendedName>
        <fullName evidence="8">Transport permease protein</fullName>
    </recommendedName>
</protein>
<name>A0A2G5NNS0_9STAP</name>
<feature type="transmembrane region" description="Helical" evidence="8">
    <location>
        <begin position="150"/>
        <end position="174"/>
    </location>
</feature>
<reference evidence="9 10" key="1">
    <citation type="journal article" date="2018" name="Front. Microbiol.">
        <title>Description and Comparative Genomics of Macrococcus caseolyticus subsp. hominis subsp. nov., Macrococcus goetzii sp. nov., Macrococcus epidermidis sp. nov., and Macrococcus bohemicus sp. nov., Novel Macrococci From Human Clinical Material With Virulence Potential and Suspected Uptake of Foreign DNA by Natural Transformation.</title>
        <authorList>
            <person name="Maslanova I."/>
            <person name="Wertheimer Z."/>
            <person name="Sedlacek I."/>
            <person name="Svec P."/>
            <person name="Indrakova A."/>
            <person name="Kovarovic V."/>
            <person name="Schumann P."/>
            <person name="Sproer C."/>
            <person name="Kralova S."/>
            <person name="Sedo O."/>
            <person name="Kristofova L."/>
            <person name="Vrbovska V."/>
            <person name="Fuzik T."/>
            <person name="Petras P."/>
            <person name="Zdrahal Z."/>
            <person name="Ruzickova V."/>
            <person name="Doskar J."/>
            <person name="Pantucek R."/>
        </authorList>
    </citation>
    <scope>NUCLEOTIDE SEQUENCE [LARGE SCALE GENOMIC DNA]</scope>
    <source>
        <strain evidence="9 10">CCM 4927</strain>
    </source>
</reference>
<keyword evidence="6 8" id="KW-1133">Transmembrane helix</keyword>
<evidence type="ECO:0000256" key="4">
    <source>
        <dbReference type="ARBA" id="ARBA00022475"/>
    </source>
</evidence>
<dbReference type="Proteomes" id="UP000229523">
    <property type="component" value="Unassembled WGS sequence"/>
</dbReference>
<dbReference type="PANTHER" id="PTHR30413:SF10">
    <property type="entry name" value="CAPSULE POLYSACCHARIDE EXPORT INNER-MEMBRANE PROTEIN CTRC"/>
    <property type="match status" value="1"/>
</dbReference>
<gene>
    <name evidence="9" type="ORF">BFS35_005150</name>
</gene>
<dbReference type="RefSeq" id="WP_099580600.1">
    <property type="nucleotide sequence ID" value="NZ_MJBI02000001.1"/>
</dbReference>
<evidence type="ECO:0000256" key="7">
    <source>
        <dbReference type="ARBA" id="ARBA00023136"/>
    </source>
</evidence>
<dbReference type="GO" id="GO:0015920">
    <property type="term" value="P:lipopolysaccharide transport"/>
    <property type="evidence" value="ECO:0007669"/>
    <property type="project" value="TreeGrafter"/>
</dbReference>
<keyword evidence="5 8" id="KW-0812">Transmembrane</keyword>
<sequence length="269" mass="31392">MKELIALFKEQITHINLIYKLAIYNIKSTYSNHYLGVFWNFLQPLLQVILYYIVFGLGLRGAKADVGHVPFIIHLISGLFPWIFISQSIMGGSSAIQSRLGLVTKMKFPSSILLSISFMNTLINLLITSSILFILSIFNHLVPWWHYFWFIYFIIASYAFIFGFSLIMSTLVILVRDTKNILQNVMRMAFFVTPIFWVLENANPIMHKINAFNPFGFLVGIYRSAFTKSDVLIYGTWHDHFWFWSITLLLIFVGSQVHFKFRNKLIDYL</sequence>
<dbReference type="InterPro" id="IPR013525">
    <property type="entry name" value="ABC2_TM"/>
</dbReference>
<comment type="subcellular location">
    <subcellularLocation>
        <location evidence="1 8">Cell membrane</location>
        <topology evidence="1 8">Multi-pass membrane protein</topology>
    </subcellularLocation>
</comment>
<comment type="caution">
    <text evidence="9">The sequence shown here is derived from an EMBL/GenBank/DDBJ whole genome shotgun (WGS) entry which is preliminary data.</text>
</comment>
<evidence type="ECO:0000313" key="10">
    <source>
        <dbReference type="Proteomes" id="UP000229523"/>
    </source>
</evidence>
<organism evidence="9 10">
    <name type="scientific">Macrococcoides goetzii</name>
    <dbReference type="NCBI Taxonomy" id="1891097"/>
    <lineage>
        <taxon>Bacteria</taxon>
        <taxon>Bacillati</taxon>
        <taxon>Bacillota</taxon>
        <taxon>Bacilli</taxon>
        <taxon>Bacillales</taxon>
        <taxon>Staphylococcaceae</taxon>
        <taxon>Macrococcoides</taxon>
    </lineage>
</organism>
<dbReference type="Pfam" id="PF01061">
    <property type="entry name" value="ABC2_membrane"/>
    <property type="match status" value="1"/>
</dbReference>
<comment type="similarity">
    <text evidence="2 8">Belongs to the ABC-2 integral membrane protein family.</text>
</comment>